<comment type="caution">
    <text evidence="1">The sequence shown here is derived from an EMBL/GenBank/DDBJ whole genome shotgun (WGS) entry which is preliminary data.</text>
</comment>
<reference evidence="1" key="1">
    <citation type="submission" date="2023-04" db="EMBL/GenBank/DDBJ databases">
        <title>Draft Genome sequencing of Naganishia species isolated from polar environments using Oxford Nanopore Technology.</title>
        <authorList>
            <person name="Leo P."/>
            <person name="Venkateswaran K."/>
        </authorList>
    </citation>
    <scope>NUCLEOTIDE SEQUENCE</scope>
    <source>
        <strain evidence="1">MNA-CCFEE 5423</strain>
    </source>
</reference>
<sequence>MTTIIKSALLDKYSDDLPVWAYAFMEGIDQLELSKTKDGVSTNTNTPAKRAEVGRMERAVSGSPLTDCGSVDMERESGQAQVAVSEEKEEVAVKPKTFKERAESNFRTAIRLSDGKETLPYTWLAFSLMTSERRSEARETLCEAPLSSPLLLRLTTCYEQEKDYIKAYDTMERALQLTPDDERNPHTEHLKRLAEQARDMKANIFRGDPFEILPLEVVITIMRFGQDMKDDFVLKSSWVNQRWRHTLTQNCPELWRTLTISPQDVKNRVAVAKASTWLTRSKRQTDTWVFRDANVTTVQQLPPGYRHMIGEARHLKISVTEEAVLERFAEKFRSHIYSLEALTIKVVVTWRRSIGERSRAERLQMRHEGDLCFLIVHRHLRQNLKSIAVHDASFVRRRYPSDSPVDRIYVRNTEFVNVSYPVLKRISIQHCAFDNVYNSSLFTGTGLLPPLLEYQCDPLHAALRGAPALEYLEVRAKLTDSGRAAWPGLGQRITLSQLKTAILPPPSIWSIDIIAPNLTTLRFVSPDSFYSYFYSRPEEARQAPLIPDIVDSPILLETLPRLEHVEFACFENDTTSRLEEWLSLLSSIKSLAIRSLRGNPWPAAPALSESPDQRAAVNVVQNLIDHPEWCPNLQELELQKCFATGNSLVQLVRTRKQSSHCVNLHRLSVQQSLSLTEKARKLLQKELPSFHLGYNCDPARGERREYWQDNFDEASTADAQS</sequence>
<organism evidence="1 2">
    <name type="scientific">Naganishia friedmannii</name>
    <dbReference type="NCBI Taxonomy" id="89922"/>
    <lineage>
        <taxon>Eukaryota</taxon>
        <taxon>Fungi</taxon>
        <taxon>Dikarya</taxon>
        <taxon>Basidiomycota</taxon>
        <taxon>Agaricomycotina</taxon>
        <taxon>Tremellomycetes</taxon>
        <taxon>Filobasidiales</taxon>
        <taxon>Filobasidiaceae</taxon>
        <taxon>Naganishia</taxon>
    </lineage>
</organism>
<proteinExistence type="predicted"/>
<gene>
    <name evidence="1" type="ORF">QFC21_006523</name>
</gene>
<keyword evidence="2" id="KW-1185">Reference proteome</keyword>
<dbReference type="Proteomes" id="UP001227268">
    <property type="component" value="Unassembled WGS sequence"/>
</dbReference>
<name>A0ACC2V3I3_9TREE</name>
<evidence type="ECO:0000313" key="2">
    <source>
        <dbReference type="Proteomes" id="UP001227268"/>
    </source>
</evidence>
<accession>A0ACC2V3I3</accession>
<protein>
    <submittedName>
        <fullName evidence="1">Uncharacterized protein</fullName>
    </submittedName>
</protein>
<dbReference type="EMBL" id="JASBWT010000032">
    <property type="protein sequence ID" value="KAJ9093206.1"/>
    <property type="molecule type" value="Genomic_DNA"/>
</dbReference>
<evidence type="ECO:0000313" key="1">
    <source>
        <dbReference type="EMBL" id="KAJ9093206.1"/>
    </source>
</evidence>